<name>A0A970B5G9_9GAMM</name>
<dbReference type="EMBL" id="JAAVXB010000002">
    <property type="protein sequence ID" value="NKF21545.1"/>
    <property type="molecule type" value="Genomic_DNA"/>
</dbReference>
<reference evidence="1" key="1">
    <citation type="submission" date="2020-03" db="EMBL/GenBank/DDBJ databases">
        <title>Solimonas marina sp. nov., isolated from deep seawater of the Pacific Ocean.</title>
        <authorList>
            <person name="Liu X."/>
            <person name="Lai Q."/>
            <person name="Sun F."/>
            <person name="Gai Y."/>
            <person name="Li G."/>
            <person name="Shao Z."/>
        </authorList>
    </citation>
    <scope>NUCLEOTIDE SEQUENCE</scope>
    <source>
        <strain evidence="1">C16B3</strain>
    </source>
</reference>
<proteinExistence type="predicted"/>
<comment type="caution">
    <text evidence="1">The sequence shown here is derived from an EMBL/GenBank/DDBJ whole genome shotgun (WGS) entry which is preliminary data.</text>
</comment>
<gene>
    <name evidence="1" type="ORF">G7Y82_04390</name>
</gene>
<protein>
    <submittedName>
        <fullName evidence="1">Uncharacterized protein</fullName>
    </submittedName>
</protein>
<accession>A0A970B5G9</accession>
<dbReference type="Proteomes" id="UP000653472">
    <property type="component" value="Unassembled WGS sequence"/>
</dbReference>
<keyword evidence="2" id="KW-1185">Reference proteome</keyword>
<organism evidence="1 2">
    <name type="scientific">Solimonas marina</name>
    <dbReference type="NCBI Taxonomy" id="2714601"/>
    <lineage>
        <taxon>Bacteria</taxon>
        <taxon>Pseudomonadati</taxon>
        <taxon>Pseudomonadota</taxon>
        <taxon>Gammaproteobacteria</taxon>
        <taxon>Nevskiales</taxon>
        <taxon>Nevskiaceae</taxon>
        <taxon>Solimonas</taxon>
    </lineage>
</organism>
<dbReference type="RefSeq" id="WP_168146802.1">
    <property type="nucleotide sequence ID" value="NZ_JAAVXB010000002.1"/>
</dbReference>
<sequence length="108" mass="11882">MRALEIKGMRVERAGNAVPADVRIRHQISPADYVVIDGEANVLSDPQPTFTDAALELYHLAEVEIVDGLPVFSSGGARNSSEVCYVRRDDGSLFLHDPECMHRLGEFA</sequence>
<evidence type="ECO:0000313" key="1">
    <source>
        <dbReference type="EMBL" id="NKF21545.1"/>
    </source>
</evidence>
<evidence type="ECO:0000313" key="2">
    <source>
        <dbReference type="Proteomes" id="UP000653472"/>
    </source>
</evidence>
<dbReference type="AlphaFoldDB" id="A0A970B5G9"/>